<dbReference type="FunFam" id="2.20.25.80:FF:000007">
    <property type="entry name" value="WRKY transcription factor 22"/>
    <property type="match status" value="1"/>
</dbReference>
<reference evidence="8" key="1">
    <citation type="submission" date="2020-03" db="EMBL/GenBank/DDBJ databases">
        <title>A high-quality chromosome-level genome assembly of a woody plant with both climbing and erect habits, Rhamnella rubrinervis.</title>
        <authorList>
            <person name="Lu Z."/>
            <person name="Yang Y."/>
            <person name="Zhu X."/>
            <person name="Sun Y."/>
        </authorList>
    </citation>
    <scope>NUCLEOTIDE SEQUENCE</scope>
    <source>
        <strain evidence="8">BYM</strain>
        <tissue evidence="8">Leaf</tissue>
    </source>
</reference>
<evidence type="ECO:0000256" key="6">
    <source>
        <dbReference type="ARBA" id="ARBA00060761"/>
    </source>
</evidence>
<dbReference type="GO" id="GO:0005634">
    <property type="term" value="C:nucleus"/>
    <property type="evidence" value="ECO:0007669"/>
    <property type="project" value="UniProtKB-SubCell"/>
</dbReference>
<dbReference type="InterPro" id="IPR003657">
    <property type="entry name" value="WRKY_dom"/>
</dbReference>
<comment type="subcellular location">
    <subcellularLocation>
        <location evidence="1">Nucleus</location>
    </subcellularLocation>
</comment>
<dbReference type="EMBL" id="VOIH02000004">
    <property type="protein sequence ID" value="KAF3448622.1"/>
    <property type="molecule type" value="Genomic_DNA"/>
</dbReference>
<dbReference type="GO" id="GO:0003700">
    <property type="term" value="F:DNA-binding transcription factor activity"/>
    <property type="evidence" value="ECO:0007669"/>
    <property type="project" value="InterPro"/>
</dbReference>
<evidence type="ECO:0000256" key="5">
    <source>
        <dbReference type="ARBA" id="ARBA00023242"/>
    </source>
</evidence>
<dbReference type="Gene3D" id="2.20.25.80">
    <property type="entry name" value="WRKY domain"/>
    <property type="match status" value="1"/>
</dbReference>
<evidence type="ECO:0000313" key="8">
    <source>
        <dbReference type="EMBL" id="KAF3448622.1"/>
    </source>
</evidence>
<dbReference type="PROSITE" id="PS50811">
    <property type="entry name" value="WRKY"/>
    <property type="match status" value="1"/>
</dbReference>
<sequence length="330" mass="37643">MEADWGLEAVVRGCSTTSGVFMDIQEDEDDIFNPFPHDDIFETSTALDKLEELYKPFFPENLHPLVSSPTILSSSVSVPKQFVAPEKKPKDLKDSALRYKKRKNQQKREVKEVKEDELSSDKWAWRKYGQKPIKGSPYPRSYYRCSSSKGCSARKQVERSCSNPEIFIITYTAEHSHAYPARRNCLAGSTRNKFPIASKNKAKSSSDSTSTKDEFVEAVSVKKEEQVLLGDVESNEIDKSELMLSHELVPSSESLVRGLEDEQNSEPNLGMDYDFLDQQYYSSDGFLDAWFFGQPTTFTALDDHSPKCLGQDEKWDYQTLDRFLNEADLQ</sequence>
<evidence type="ECO:0000313" key="9">
    <source>
        <dbReference type="Proteomes" id="UP000796880"/>
    </source>
</evidence>
<proteinExistence type="inferred from homology"/>
<dbReference type="Pfam" id="PF03106">
    <property type="entry name" value="WRKY"/>
    <property type="match status" value="1"/>
</dbReference>
<gene>
    <name evidence="8" type="ORF">FNV43_RR09335</name>
</gene>
<dbReference type="OrthoDB" id="1077642at2759"/>
<dbReference type="SUPFAM" id="SSF118290">
    <property type="entry name" value="WRKY DNA-binding domain"/>
    <property type="match status" value="1"/>
</dbReference>
<dbReference type="PANTHER" id="PTHR32096">
    <property type="entry name" value="WRKY TRANSCRIPTION FACTOR 30-RELATED-RELATED"/>
    <property type="match status" value="1"/>
</dbReference>
<evidence type="ECO:0000256" key="1">
    <source>
        <dbReference type="ARBA" id="ARBA00004123"/>
    </source>
</evidence>
<comment type="caution">
    <text evidence="8">The sequence shown here is derived from an EMBL/GenBank/DDBJ whole genome shotgun (WGS) entry which is preliminary data.</text>
</comment>
<comment type="similarity">
    <text evidence="6">Belongs to the WRKY group II-e family.</text>
</comment>
<evidence type="ECO:0000256" key="3">
    <source>
        <dbReference type="ARBA" id="ARBA00023125"/>
    </source>
</evidence>
<keyword evidence="9" id="KW-1185">Reference proteome</keyword>
<dbReference type="PANTHER" id="PTHR32096:SF80">
    <property type="entry name" value="WRKY TRANSCRIPTION FACTOR 27-RELATED"/>
    <property type="match status" value="1"/>
</dbReference>
<dbReference type="InterPro" id="IPR036576">
    <property type="entry name" value="WRKY_dom_sf"/>
</dbReference>
<protein>
    <recommendedName>
        <fullName evidence="7">WRKY domain-containing protein</fullName>
    </recommendedName>
</protein>
<dbReference type="AlphaFoldDB" id="A0A8K0H9S8"/>
<organism evidence="8 9">
    <name type="scientific">Rhamnella rubrinervis</name>
    <dbReference type="NCBI Taxonomy" id="2594499"/>
    <lineage>
        <taxon>Eukaryota</taxon>
        <taxon>Viridiplantae</taxon>
        <taxon>Streptophyta</taxon>
        <taxon>Embryophyta</taxon>
        <taxon>Tracheophyta</taxon>
        <taxon>Spermatophyta</taxon>
        <taxon>Magnoliopsida</taxon>
        <taxon>eudicotyledons</taxon>
        <taxon>Gunneridae</taxon>
        <taxon>Pentapetalae</taxon>
        <taxon>rosids</taxon>
        <taxon>fabids</taxon>
        <taxon>Rosales</taxon>
        <taxon>Rhamnaceae</taxon>
        <taxon>rhamnoid group</taxon>
        <taxon>Rhamneae</taxon>
        <taxon>Rhamnella</taxon>
    </lineage>
</organism>
<dbReference type="InterPro" id="IPR044810">
    <property type="entry name" value="WRKY_plant"/>
</dbReference>
<evidence type="ECO:0000256" key="4">
    <source>
        <dbReference type="ARBA" id="ARBA00023163"/>
    </source>
</evidence>
<keyword evidence="3" id="KW-0238">DNA-binding</keyword>
<keyword evidence="2" id="KW-0805">Transcription regulation</keyword>
<evidence type="ECO:0000259" key="7">
    <source>
        <dbReference type="PROSITE" id="PS50811"/>
    </source>
</evidence>
<feature type="domain" description="WRKY" evidence="7">
    <location>
        <begin position="114"/>
        <end position="180"/>
    </location>
</feature>
<name>A0A8K0H9S8_9ROSA</name>
<evidence type="ECO:0000256" key="2">
    <source>
        <dbReference type="ARBA" id="ARBA00023015"/>
    </source>
</evidence>
<accession>A0A8K0H9S8</accession>
<keyword evidence="4" id="KW-0804">Transcription</keyword>
<dbReference type="SMART" id="SM00774">
    <property type="entry name" value="WRKY"/>
    <property type="match status" value="1"/>
</dbReference>
<keyword evidence="5" id="KW-0539">Nucleus</keyword>
<dbReference type="GO" id="GO:0000976">
    <property type="term" value="F:transcription cis-regulatory region binding"/>
    <property type="evidence" value="ECO:0007669"/>
    <property type="project" value="TreeGrafter"/>
</dbReference>
<dbReference type="Proteomes" id="UP000796880">
    <property type="component" value="Unassembled WGS sequence"/>
</dbReference>